<keyword evidence="2" id="KW-1185">Reference proteome</keyword>
<organism evidence="1 2">
    <name type="scientific">Microbacterium phyllosphaerae</name>
    <dbReference type="NCBI Taxonomy" id="124798"/>
    <lineage>
        <taxon>Bacteria</taxon>
        <taxon>Bacillati</taxon>
        <taxon>Actinomycetota</taxon>
        <taxon>Actinomycetes</taxon>
        <taxon>Micrococcales</taxon>
        <taxon>Microbacteriaceae</taxon>
        <taxon>Microbacterium</taxon>
    </lineage>
</organism>
<comment type="caution">
    <text evidence="1">The sequence shown here is derived from an EMBL/GenBank/DDBJ whole genome shotgun (WGS) entry which is preliminary data.</text>
</comment>
<proteinExistence type="predicted"/>
<dbReference type="Pfam" id="PF13830">
    <property type="entry name" value="DUF4192"/>
    <property type="match status" value="1"/>
</dbReference>
<accession>A0ABS4WN73</accession>
<evidence type="ECO:0008006" key="3">
    <source>
        <dbReference type="Google" id="ProtNLM"/>
    </source>
</evidence>
<gene>
    <name evidence="1" type="ORF">JOF42_001147</name>
</gene>
<sequence>MTTLLRASGSAEFLSIVPSLAGFTPTDSLVLLPFHGTRTCGAMRLDLPDDEVSLDDYVDASIGLVSRVDGTDAVAVVVYTDDEVHETRDGLVLPLVVEVDELLGRAEEAGLRIVDALCVTPSGWSSYLDRDPEVRRLDEAPPAVPGIGDVSGDQLSGVALPTVDFAEKERVGRALREISDLLEGARSDALAGRRNPQAIAALVLLEDIPAFFEAVLSPSDDLPPFATAALLWCLDRPLFRDVALTQWATDAVGGARTLAAQLAFADARTAVPDDLGDVFLGRGPSPDPDRLRRALTLARATAARAPLASRPGPLTAAAWLSWALGRASHAAHYLELVREIDPRYGLAALLDTMINAAVLPEWAFRRGATSTT</sequence>
<dbReference type="InterPro" id="IPR025447">
    <property type="entry name" value="DUF4192"/>
</dbReference>
<dbReference type="RefSeq" id="WP_210096982.1">
    <property type="nucleotide sequence ID" value="NZ_BAAAIO010000001.1"/>
</dbReference>
<protein>
    <recommendedName>
        <fullName evidence="3">DUF4192 family protein</fullName>
    </recommendedName>
</protein>
<evidence type="ECO:0000313" key="1">
    <source>
        <dbReference type="EMBL" id="MBP2377652.1"/>
    </source>
</evidence>
<reference evidence="1 2" key="1">
    <citation type="submission" date="2021-03" db="EMBL/GenBank/DDBJ databases">
        <title>Sequencing the genomes of 1000 actinobacteria strains.</title>
        <authorList>
            <person name="Klenk H.-P."/>
        </authorList>
    </citation>
    <scope>NUCLEOTIDE SEQUENCE [LARGE SCALE GENOMIC DNA]</scope>
    <source>
        <strain evidence="1 2">DSM 13468</strain>
    </source>
</reference>
<dbReference type="EMBL" id="JAGIOA010000001">
    <property type="protein sequence ID" value="MBP2377652.1"/>
    <property type="molecule type" value="Genomic_DNA"/>
</dbReference>
<dbReference type="Proteomes" id="UP000703720">
    <property type="component" value="Unassembled WGS sequence"/>
</dbReference>
<evidence type="ECO:0000313" key="2">
    <source>
        <dbReference type="Proteomes" id="UP000703720"/>
    </source>
</evidence>
<name>A0ABS4WN73_9MICO</name>